<evidence type="ECO:0000313" key="4">
    <source>
        <dbReference type="Proteomes" id="UP000699462"/>
    </source>
</evidence>
<protein>
    <recommendedName>
        <fullName evidence="5">Stabilizer of axonemal microtubules 2</fullName>
    </recommendedName>
</protein>
<organism evidence="3 4">
    <name type="scientific">Paragonimus westermani</name>
    <dbReference type="NCBI Taxonomy" id="34504"/>
    <lineage>
        <taxon>Eukaryota</taxon>
        <taxon>Metazoa</taxon>
        <taxon>Spiralia</taxon>
        <taxon>Lophotrochozoa</taxon>
        <taxon>Platyhelminthes</taxon>
        <taxon>Trematoda</taxon>
        <taxon>Digenea</taxon>
        <taxon>Plagiorchiida</taxon>
        <taxon>Troglotremata</taxon>
        <taxon>Troglotrematidae</taxon>
        <taxon>Paragonimus</taxon>
    </lineage>
</organism>
<proteinExistence type="inferred from homology"/>
<dbReference type="GO" id="GO:0005879">
    <property type="term" value="C:axonemal microtubule"/>
    <property type="evidence" value="ECO:0007669"/>
    <property type="project" value="TreeGrafter"/>
</dbReference>
<dbReference type="GO" id="GO:0008017">
    <property type="term" value="F:microtubule binding"/>
    <property type="evidence" value="ECO:0007669"/>
    <property type="project" value="InterPro"/>
</dbReference>
<gene>
    <name evidence="3" type="ORF">P879_04213</name>
</gene>
<comment type="similarity">
    <text evidence="1">Belongs to the FAM154 family.</text>
</comment>
<dbReference type="PANTHER" id="PTHR31516:SF17">
    <property type="entry name" value="STABILIZER OF AXONEMAL MICROTUBULES 2"/>
    <property type="match status" value="1"/>
</dbReference>
<dbReference type="EMBL" id="JTDF01010113">
    <property type="protein sequence ID" value="KAF8563979.1"/>
    <property type="molecule type" value="Genomic_DNA"/>
</dbReference>
<feature type="non-terminal residue" evidence="3">
    <location>
        <position position="472"/>
    </location>
</feature>
<dbReference type="InterPro" id="IPR033336">
    <property type="entry name" value="SAXO1/2"/>
</dbReference>
<dbReference type="GO" id="GO:0005814">
    <property type="term" value="C:centriole"/>
    <property type="evidence" value="ECO:0007669"/>
    <property type="project" value="TreeGrafter"/>
</dbReference>
<evidence type="ECO:0000256" key="1">
    <source>
        <dbReference type="ARBA" id="ARBA00008738"/>
    </source>
</evidence>
<reference evidence="3 4" key="1">
    <citation type="submission" date="2019-07" db="EMBL/GenBank/DDBJ databases">
        <title>Annotation for the trematode Paragonimus westermani.</title>
        <authorList>
            <person name="Choi Y.-J."/>
        </authorList>
    </citation>
    <scope>NUCLEOTIDE SEQUENCE [LARGE SCALE GENOMIC DNA]</scope>
    <source>
        <strain evidence="3">180907_Pwestermani</strain>
    </source>
</reference>
<dbReference type="GO" id="GO:0036064">
    <property type="term" value="C:ciliary basal body"/>
    <property type="evidence" value="ECO:0007669"/>
    <property type="project" value="TreeGrafter"/>
</dbReference>
<feature type="region of interest" description="Disordered" evidence="2">
    <location>
        <begin position="271"/>
        <end position="311"/>
    </location>
</feature>
<comment type="caution">
    <text evidence="3">The sequence shown here is derived from an EMBL/GenBank/DDBJ whole genome shotgun (WGS) entry which is preliminary data.</text>
</comment>
<dbReference type="PANTHER" id="PTHR31516">
    <property type="entry name" value="STABILIZER OF AXONEMAL MICROTUBULES 2"/>
    <property type="match status" value="1"/>
</dbReference>
<dbReference type="OrthoDB" id="365640at2759"/>
<dbReference type="AlphaFoldDB" id="A0A8T0D7Z3"/>
<dbReference type="GO" id="GO:0036126">
    <property type="term" value="C:sperm flagellum"/>
    <property type="evidence" value="ECO:0007669"/>
    <property type="project" value="TreeGrafter"/>
</dbReference>
<name>A0A8T0D7Z3_9TREM</name>
<keyword evidence="4" id="KW-1185">Reference proteome</keyword>
<sequence>EILLSFLVETIFNFLIFRRHRCPHRPNTIKPWGPCVISEYTAQYHPQCIQPNKPIIPASSLLSSSDPISNKTTHRNDYVSYPYEEPYVHPLVPYKAPEGKMENTTLYQNEYTPKVCAPPQPVKPPERSRCPAKFDGLPTYRADYRPWDLPPIVQDKLKQDRPLLPRFNAEPTYRSEYVPKCINKSISYKPRELPNVQEPFKGDTTYRTEFIPRQLQPQTAIKSFTYARSRAPFEKLTTNRKDYTPKEYFTDYFPPEGQNLPIKPVGSVLRSTGQMSKTTTNRTDYKDWGPQYPERATAPPHRPLEGDRSFDSTYRNDFGEKPLCSVTTVKPPETKRCDAKFDGTTNYRHDYKLWDVSPRSPAFKPTEWSKPDVPFDDATTHRTNFVPPSCLVVPEPVKPKANCLQSGPFDDRTSYRTDYVPKEMCPCCPAGFLQINDVSPDGYVFDHYDDRGHQQYRNVGIGKKIIPAISVK</sequence>
<dbReference type="Pfam" id="PF05217">
    <property type="entry name" value="SAXO1-2"/>
    <property type="match status" value="1"/>
</dbReference>
<evidence type="ECO:0000313" key="3">
    <source>
        <dbReference type="EMBL" id="KAF8563979.1"/>
    </source>
</evidence>
<accession>A0A8T0D7Z3</accession>
<feature type="compositionally biased region" description="Polar residues" evidence="2">
    <location>
        <begin position="271"/>
        <end position="282"/>
    </location>
</feature>
<evidence type="ECO:0008006" key="5">
    <source>
        <dbReference type="Google" id="ProtNLM"/>
    </source>
</evidence>
<evidence type="ECO:0000256" key="2">
    <source>
        <dbReference type="SAM" id="MobiDB-lite"/>
    </source>
</evidence>
<dbReference type="Proteomes" id="UP000699462">
    <property type="component" value="Unassembled WGS sequence"/>
</dbReference>